<organism evidence="1 2">
    <name type="scientific">Camelina sativa</name>
    <name type="common">False flax</name>
    <name type="synonym">Myagrum sativum</name>
    <dbReference type="NCBI Taxonomy" id="90675"/>
    <lineage>
        <taxon>Eukaryota</taxon>
        <taxon>Viridiplantae</taxon>
        <taxon>Streptophyta</taxon>
        <taxon>Embryophyta</taxon>
        <taxon>Tracheophyta</taxon>
        <taxon>Spermatophyta</taxon>
        <taxon>Magnoliopsida</taxon>
        <taxon>eudicotyledons</taxon>
        <taxon>Gunneridae</taxon>
        <taxon>Pentapetalae</taxon>
        <taxon>rosids</taxon>
        <taxon>malvids</taxon>
        <taxon>Brassicales</taxon>
        <taxon>Brassicaceae</taxon>
        <taxon>Camelineae</taxon>
        <taxon>Camelina</taxon>
    </lineage>
</organism>
<gene>
    <name evidence="2" type="primary">LOC104760937</name>
</gene>
<sequence length="119" mass="13789">MSLDFRGESSAGHHLQSEFGWSRSAKEEFGEPNQWSMIQSVSRCSNLFLMMVLCFFFAENYIIKVGHLRHGNPETFMGGGKEIIRWRCSIVGDDDFVLVDKFCLKDYKFARGDVVVFRY</sequence>
<evidence type="ECO:0000313" key="1">
    <source>
        <dbReference type="Proteomes" id="UP000694864"/>
    </source>
</evidence>
<keyword evidence="1" id="KW-1185">Reference proteome</keyword>
<dbReference type="GeneID" id="104760937"/>
<evidence type="ECO:0000313" key="2">
    <source>
        <dbReference type="RefSeq" id="XP_019095413.1"/>
    </source>
</evidence>
<dbReference type="RefSeq" id="XP_019095413.1">
    <property type="nucleotide sequence ID" value="XM_019239868.1"/>
</dbReference>
<dbReference type="Proteomes" id="UP000694864">
    <property type="component" value="Chromosome 18"/>
</dbReference>
<accession>A0ABM1R8S5</accession>
<reference evidence="1" key="1">
    <citation type="journal article" date="2014" name="Nat. Commun.">
        <title>The emerging biofuel crop Camelina sativa retains a highly undifferentiated hexaploid genome structure.</title>
        <authorList>
            <person name="Kagale S."/>
            <person name="Koh C."/>
            <person name="Nixon J."/>
            <person name="Bollina V."/>
            <person name="Clarke W.E."/>
            <person name="Tuteja R."/>
            <person name="Spillane C."/>
            <person name="Robinson S.J."/>
            <person name="Links M.G."/>
            <person name="Clarke C."/>
            <person name="Higgins E.E."/>
            <person name="Huebert T."/>
            <person name="Sharpe A.G."/>
            <person name="Parkin I.A."/>
        </authorList>
    </citation>
    <scope>NUCLEOTIDE SEQUENCE [LARGE SCALE GENOMIC DNA]</scope>
    <source>
        <strain evidence="1">cv. DH55</strain>
    </source>
</reference>
<name>A0ABM1R8S5_CAMSA</name>
<reference evidence="2" key="2">
    <citation type="submission" date="2025-08" db="UniProtKB">
        <authorList>
            <consortium name="RefSeq"/>
        </authorList>
    </citation>
    <scope>IDENTIFICATION</scope>
    <source>
        <tissue evidence="2">Leaf</tissue>
    </source>
</reference>
<proteinExistence type="predicted"/>
<protein>
    <submittedName>
        <fullName evidence="2">Uncharacterized protein LOC104760937</fullName>
    </submittedName>
</protein>